<name>C9MRQ6_9BACT</name>
<evidence type="ECO:0000313" key="2">
    <source>
        <dbReference type="Proteomes" id="UP000003327"/>
    </source>
</evidence>
<keyword evidence="2" id="KW-1185">Reference proteome</keyword>
<comment type="caution">
    <text evidence="1">The sequence shown here is derived from an EMBL/GenBank/DDBJ whole genome shotgun (WGS) entry which is preliminary data.</text>
</comment>
<dbReference type="STRING" id="649761.HMPREF0973_02319"/>
<dbReference type="HOGENOM" id="CLU_2651465_0_0_10"/>
<gene>
    <name evidence="1" type="ORF">HMPREF0973_02319</name>
</gene>
<reference evidence="1 2" key="1">
    <citation type="submission" date="2009-09" db="EMBL/GenBank/DDBJ databases">
        <authorList>
            <person name="Weinstock G."/>
            <person name="Sodergren E."/>
            <person name="Clifton S."/>
            <person name="Fulton L."/>
            <person name="Fulton B."/>
            <person name="Courtney L."/>
            <person name="Fronick C."/>
            <person name="Harrison M."/>
            <person name="Strong C."/>
            <person name="Farmer C."/>
            <person name="Delahaunty K."/>
            <person name="Markovic C."/>
            <person name="Hall O."/>
            <person name="Minx P."/>
            <person name="Tomlinson C."/>
            <person name="Mitreva M."/>
            <person name="Nelson J."/>
            <person name="Hou S."/>
            <person name="Wollam A."/>
            <person name="Pepin K.H."/>
            <person name="Johnson M."/>
            <person name="Bhonagiri V."/>
            <person name="Nash W.E."/>
            <person name="Warren W."/>
            <person name="Chinwalla A."/>
            <person name="Mardis E.R."/>
            <person name="Wilson R.K."/>
        </authorList>
    </citation>
    <scope>NUCLEOTIDE SEQUENCE [LARGE SCALE GENOMIC DNA]</scope>
    <source>
        <strain evidence="1 2">F0319</strain>
    </source>
</reference>
<dbReference type="EMBL" id="ACVA01000053">
    <property type="protein sequence ID" value="EEX17845.1"/>
    <property type="molecule type" value="Genomic_DNA"/>
</dbReference>
<dbReference type="Proteomes" id="UP000003327">
    <property type="component" value="Unassembled WGS sequence"/>
</dbReference>
<dbReference type="PROSITE" id="PS51257">
    <property type="entry name" value="PROKAR_LIPOPROTEIN"/>
    <property type="match status" value="1"/>
</dbReference>
<dbReference type="AlphaFoldDB" id="C9MRQ6"/>
<organism evidence="1 2">
    <name type="scientific">Prevotella veroralis F0319</name>
    <dbReference type="NCBI Taxonomy" id="649761"/>
    <lineage>
        <taxon>Bacteria</taxon>
        <taxon>Pseudomonadati</taxon>
        <taxon>Bacteroidota</taxon>
        <taxon>Bacteroidia</taxon>
        <taxon>Bacteroidales</taxon>
        <taxon>Prevotellaceae</taxon>
        <taxon>Prevotella</taxon>
    </lineage>
</organism>
<evidence type="ECO:0008006" key="3">
    <source>
        <dbReference type="Google" id="ProtNLM"/>
    </source>
</evidence>
<proteinExistence type="predicted"/>
<evidence type="ECO:0000313" key="1">
    <source>
        <dbReference type="EMBL" id="EEX17845.1"/>
    </source>
</evidence>
<sequence>MDRKNYLNRLSLGAPLLGGGCEGFPDEGVCPYLCSVFKRKKYVYFNPVHYIFCDKDAQTQYLFIMFSVIKMCTFNI</sequence>
<protein>
    <recommendedName>
        <fullName evidence="3">Lipoprotein</fullName>
    </recommendedName>
</protein>
<accession>C9MRQ6</accession>